<dbReference type="GO" id="GO:0004672">
    <property type="term" value="F:protein kinase activity"/>
    <property type="evidence" value="ECO:0007669"/>
    <property type="project" value="InterPro"/>
</dbReference>
<dbReference type="CDD" id="cd00180">
    <property type="entry name" value="PKc"/>
    <property type="match status" value="1"/>
</dbReference>
<dbReference type="OrthoDB" id="4062651at2759"/>
<name>A0A1R2ATZ7_9CILI</name>
<reference evidence="2 3" key="1">
    <citation type="submission" date="2016-11" db="EMBL/GenBank/DDBJ databases">
        <title>The macronuclear genome of Stentor coeruleus: a giant cell with tiny introns.</title>
        <authorList>
            <person name="Slabodnick M."/>
            <person name="Ruby J.G."/>
            <person name="Reiff S.B."/>
            <person name="Swart E.C."/>
            <person name="Gosai S."/>
            <person name="Prabakaran S."/>
            <person name="Witkowska E."/>
            <person name="Larue G.E."/>
            <person name="Fisher S."/>
            <person name="Freeman R.M."/>
            <person name="Gunawardena J."/>
            <person name="Chu W."/>
            <person name="Stover N.A."/>
            <person name="Gregory B.D."/>
            <person name="Nowacki M."/>
            <person name="Derisi J."/>
            <person name="Roy S.W."/>
            <person name="Marshall W.F."/>
            <person name="Sood P."/>
        </authorList>
    </citation>
    <scope>NUCLEOTIDE SEQUENCE [LARGE SCALE GENOMIC DNA]</scope>
    <source>
        <strain evidence="2">WM001</strain>
    </source>
</reference>
<protein>
    <recommendedName>
        <fullName evidence="1">Protein kinase domain-containing protein</fullName>
    </recommendedName>
</protein>
<dbReference type="InterPro" id="IPR000719">
    <property type="entry name" value="Prot_kinase_dom"/>
</dbReference>
<dbReference type="PROSITE" id="PS50011">
    <property type="entry name" value="PROTEIN_KINASE_DOM"/>
    <property type="match status" value="1"/>
</dbReference>
<proteinExistence type="predicted"/>
<sequence length="430" mass="50742">MENTVSILPEEVLVDRKNMYKIYIAQDKLKNKKICVTSIMLYNEKQLINNLNIVTINQYLEHPNIAKCFYFSLIPSKNQSCKVLEIHQEYFPRGNLQFLIERNAVNKKYFEEYIVINYATQLLSAFGYMQKLGYCHRNIKAENIYVSEDGENVFIGDFKMCIKTSDTKQGLSICGSELYLSPEVRKAYKEFQKNCKNSMVYHNPYISDVYSLGLVFYELCNLKKLSESDIENLEKNNFNDFSSFTLGHYNMKKLLKIMLARNEEERKTFTDLINIFEDIKQNSICMQCLKFYNLNQLIKVNDGDYLCTICDSNFVYYNYEQKIFCRKCKSSLDIDECSCLNEKTHCVICKDTHSKNSCRLRIQENYKNEEFPLVMECKSCDIIDSKFDKNKFAFKCNKCKQEYCLVCIKSLHEANHKVCHYKLDSFYKTN</sequence>
<organism evidence="2 3">
    <name type="scientific">Stentor coeruleus</name>
    <dbReference type="NCBI Taxonomy" id="5963"/>
    <lineage>
        <taxon>Eukaryota</taxon>
        <taxon>Sar</taxon>
        <taxon>Alveolata</taxon>
        <taxon>Ciliophora</taxon>
        <taxon>Postciliodesmatophora</taxon>
        <taxon>Heterotrichea</taxon>
        <taxon>Heterotrichida</taxon>
        <taxon>Stentoridae</taxon>
        <taxon>Stentor</taxon>
    </lineage>
</organism>
<accession>A0A1R2ATZ7</accession>
<feature type="domain" description="Protein kinase" evidence="1">
    <location>
        <begin position="1"/>
        <end position="279"/>
    </location>
</feature>
<dbReference type="Gene3D" id="1.10.510.10">
    <property type="entry name" value="Transferase(Phosphotransferase) domain 1"/>
    <property type="match status" value="1"/>
</dbReference>
<dbReference type="PANTHER" id="PTHR44305">
    <property type="entry name" value="SI:DKEY-192D15.2-RELATED"/>
    <property type="match status" value="1"/>
</dbReference>
<dbReference type="Pfam" id="PF00069">
    <property type="entry name" value="Pkinase"/>
    <property type="match status" value="1"/>
</dbReference>
<dbReference type="InterPro" id="IPR053083">
    <property type="entry name" value="TF_kinase-domain_protein"/>
</dbReference>
<evidence type="ECO:0000313" key="3">
    <source>
        <dbReference type="Proteomes" id="UP000187209"/>
    </source>
</evidence>
<evidence type="ECO:0000259" key="1">
    <source>
        <dbReference type="PROSITE" id="PS50011"/>
    </source>
</evidence>
<dbReference type="AlphaFoldDB" id="A0A1R2ATZ7"/>
<keyword evidence="3" id="KW-1185">Reference proteome</keyword>
<dbReference type="SUPFAM" id="SSF56112">
    <property type="entry name" value="Protein kinase-like (PK-like)"/>
    <property type="match status" value="1"/>
</dbReference>
<comment type="caution">
    <text evidence="2">The sequence shown here is derived from an EMBL/GenBank/DDBJ whole genome shotgun (WGS) entry which is preliminary data.</text>
</comment>
<evidence type="ECO:0000313" key="2">
    <source>
        <dbReference type="EMBL" id="OMJ67952.1"/>
    </source>
</evidence>
<dbReference type="GO" id="GO:0005524">
    <property type="term" value="F:ATP binding"/>
    <property type="evidence" value="ECO:0007669"/>
    <property type="project" value="InterPro"/>
</dbReference>
<gene>
    <name evidence="2" type="ORF">SteCoe_34742</name>
</gene>
<dbReference type="Proteomes" id="UP000187209">
    <property type="component" value="Unassembled WGS sequence"/>
</dbReference>
<dbReference type="InterPro" id="IPR011009">
    <property type="entry name" value="Kinase-like_dom_sf"/>
</dbReference>
<dbReference type="EMBL" id="MPUH01001409">
    <property type="protein sequence ID" value="OMJ67952.1"/>
    <property type="molecule type" value="Genomic_DNA"/>
</dbReference>